<accession>A0A067SZ01</accession>
<dbReference type="Proteomes" id="UP000027222">
    <property type="component" value="Unassembled WGS sequence"/>
</dbReference>
<dbReference type="AlphaFoldDB" id="A0A067SZ01"/>
<name>A0A067SZ01_GALM3</name>
<gene>
    <name evidence="2" type="ORF">GALMADRAFT_225849</name>
</gene>
<evidence type="ECO:0000313" key="2">
    <source>
        <dbReference type="EMBL" id="KDR76175.1"/>
    </source>
</evidence>
<protein>
    <submittedName>
        <fullName evidence="2">Uncharacterized protein</fullName>
    </submittedName>
</protein>
<keyword evidence="3" id="KW-1185">Reference proteome</keyword>
<dbReference type="HOGENOM" id="CLU_2469226_0_0_1"/>
<reference evidence="3" key="1">
    <citation type="journal article" date="2014" name="Proc. Natl. Acad. Sci. U.S.A.">
        <title>Extensive sampling of basidiomycete genomes demonstrates inadequacy of the white-rot/brown-rot paradigm for wood decay fungi.</title>
        <authorList>
            <person name="Riley R."/>
            <person name="Salamov A.A."/>
            <person name="Brown D.W."/>
            <person name="Nagy L.G."/>
            <person name="Floudas D."/>
            <person name="Held B.W."/>
            <person name="Levasseur A."/>
            <person name="Lombard V."/>
            <person name="Morin E."/>
            <person name="Otillar R."/>
            <person name="Lindquist E.A."/>
            <person name="Sun H."/>
            <person name="LaButti K.M."/>
            <person name="Schmutz J."/>
            <person name="Jabbour D."/>
            <person name="Luo H."/>
            <person name="Baker S.E."/>
            <person name="Pisabarro A.G."/>
            <person name="Walton J.D."/>
            <person name="Blanchette R.A."/>
            <person name="Henrissat B."/>
            <person name="Martin F."/>
            <person name="Cullen D."/>
            <person name="Hibbett D.S."/>
            <person name="Grigoriev I.V."/>
        </authorList>
    </citation>
    <scope>NUCLEOTIDE SEQUENCE [LARGE SCALE GENOMIC DNA]</scope>
    <source>
        <strain evidence="3">CBS 339.88</strain>
    </source>
</reference>
<feature type="region of interest" description="Disordered" evidence="1">
    <location>
        <begin position="1"/>
        <end position="20"/>
    </location>
</feature>
<dbReference type="EMBL" id="KL142379">
    <property type="protein sequence ID" value="KDR76175.1"/>
    <property type="molecule type" value="Genomic_DNA"/>
</dbReference>
<evidence type="ECO:0000256" key="1">
    <source>
        <dbReference type="SAM" id="MobiDB-lite"/>
    </source>
</evidence>
<evidence type="ECO:0000313" key="3">
    <source>
        <dbReference type="Proteomes" id="UP000027222"/>
    </source>
</evidence>
<organism evidence="2 3">
    <name type="scientific">Galerina marginata (strain CBS 339.88)</name>
    <dbReference type="NCBI Taxonomy" id="685588"/>
    <lineage>
        <taxon>Eukaryota</taxon>
        <taxon>Fungi</taxon>
        <taxon>Dikarya</taxon>
        <taxon>Basidiomycota</taxon>
        <taxon>Agaricomycotina</taxon>
        <taxon>Agaricomycetes</taxon>
        <taxon>Agaricomycetidae</taxon>
        <taxon>Agaricales</taxon>
        <taxon>Agaricineae</taxon>
        <taxon>Strophariaceae</taxon>
        <taxon>Galerina</taxon>
    </lineage>
</organism>
<sequence length="88" mass="9756">MTASIDNVPEIKSSSSTTPSNEFCAWHVFKAVWVQMSKRPTTMTASNPCPRYLGANDLYDEDIYSATATARIANRSPSPYPSKIVIRL</sequence>
<proteinExistence type="predicted"/>